<organism evidence="9 10">
    <name type="scientific">Pseudodesulfovibrio portus</name>
    <dbReference type="NCBI Taxonomy" id="231439"/>
    <lineage>
        <taxon>Bacteria</taxon>
        <taxon>Pseudomonadati</taxon>
        <taxon>Thermodesulfobacteriota</taxon>
        <taxon>Desulfovibrionia</taxon>
        <taxon>Desulfovibrionales</taxon>
        <taxon>Desulfovibrionaceae</taxon>
    </lineage>
</organism>
<dbReference type="Gene3D" id="3.30.460.20">
    <property type="entry name" value="CorA soluble domain-like"/>
    <property type="match status" value="1"/>
</dbReference>
<dbReference type="CDD" id="cd12828">
    <property type="entry name" value="TmCorA-like_1"/>
    <property type="match status" value="1"/>
</dbReference>
<dbReference type="InterPro" id="IPR004488">
    <property type="entry name" value="Mg/Co-transport_prot_CorA"/>
</dbReference>
<keyword evidence="8" id="KW-0406">Ion transport</keyword>
<dbReference type="PANTHER" id="PTHR46494:SF1">
    <property type="entry name" value="CORA FAMILY METAL ION TRANSPORTER (EUROFUNG)"/>
    <property type="match status" value="1"/>
</dbReference>
<evidence type="ECO:0000313" key="9">
    <source>
        <dbReference type="EMBL" id="BDQ33503.1"/>
    </source>
</evidence>
<dbReference type="NCBIfam" id="TIGR00383">
    <property type="entry name" value="corA"/>
    <property type="match status" value="1"/>
</dbReference>
<evidence type="ECO:0000256" key="6">
    <source>
        <dbReference type="ARBA" id="ARBA00022989"/>
    </source>
</evidence>
<keyword evidence="8" id="KW-0460">Magnesium</keyword>
<protein>
    <recommendedName>
        <fullName evidence="8">Magnesium transport protein CorA</fullName>
    </recommendedName>
</protein>
<name>A0ABM8AQ22_9BACT</name>
<evidence type="ECO:0000256" key="5">
    <source>
        <dbReference type="ARBA" id="ARBA00022692"/>
    </source>
</evidence>
<keyword evidence="5 8" id="KW-0812">Transmembrane</keyword>
<dbReference type="Pfam" id="PF01544">
    <property type="entry name" value="CorA"/>
    <property type="match status" value="1"/>
</dbReference>
<evidence type="ECO:0000256" key="2">
    <source>
        <dbReference type="ARBA" id="ARBA00009765"/>
    </source>
</evidence>
<reference evidence="9" key="1">
    <citation type="submission" date="2022-08" db="EMBL/GenBank/DDBJ databases">
        <title>Genome Sequence of the sulphate-reducing bacterium, Pseudodesulfovibrio portus JCM14722.</title>
        <authorList>
            <person name="Kondo R."/>
            <person name="Kataoka T."/>
        </authorList>
    </citation>
    <scope>NUCLEOTIDE SEQUENCE</scope>
    <source>
        <strain evidence="9">JCM 14722</strain>
    </source>
</reference>
<dbReference type="InterPro" id="IPR045863">
    <property type="entry name" value="CorA_TM1_TM2"/>
</dbReference>
<keyword evidence="4 8" id="KW-1003">Cell membrane</keyword>
<dbReference type="Proteomes" id="UP001061361">
    <property type="component" value="Chromosome"/>
</dbReference>
<keyword evidence="6 8" id="KW-1133">Transmembrane helix</keyword>
<dbReference type="RefSeq" id="WP_264983559.1">
    <property type="nucleotide sequence ID" value="NZ_AP026708.1"/>
</dbReference>
<dbReference type="SUPFAM" id="SSF144083">
    <property type="entry name" value="Magnesium transport protein CorA, transmembrane region"/>
    <property type="match status" value="1"/>
</dbReference>
<dbReference type="InterPro" id="IPR045861">
    <property type="entry name" value="CorA_cytoplasmic_dom"/>
</dbReference>
<comment type="function">
    <text evidence="8">Mediates influx of magnesium ions.</text>
</comment>
<evidence type="ECO:0000256" key="3">
    <source>
        <dbReference type="ARBA" id="ARBA00022448"/>
    </source>
</evidence>
<comment type="subcellular location">
    <subcellularLocation>
        <location evidence="1">Cell membrane</location>
        <topology evidence="1">Multi-pass membrane protein</topology>
    </subcellularLocation>
    <subcellularLocation>
        <location evidence="8">Membrane</location>
        <topology evidence="8">Multi-pass membrane protein</topology>
    </subcellularLocation>
</comment>
<gene>
    <name evidence="9" type="primary">corA-1</name>
    <name evidence="8" type="synonym">corA</name>
    <name evidence="9" type="ORF">JCM14722_10450</name>
</gene>
<keyword evidence="3 8" id="KW-0813">Transport</keyword>
<dbReference type="PANTHER" id="PTHR46494">
    <property type="entry name" value="CORA FAMILY METAL ION TRANSPORTER (EUROFUNG)"/>
    <property type="match status" value="1"/>
</dbReference>
<feature type="transmembrane region" description="Helical" evidence="8">
    <location>
        <begin position="324"/>
        <end position="345"/>
    </location>
</feature>
<evidence type="ECO:0000256" key="4">
    <source>
        <dbReference type="ARBA" id="ARBA00022475"/>
    </source>
</evidence>
<dbReference type="InterPro" id="IPR002523">
    <property type="entry name" value="MgTranspt_CorA/ZnTranspt_ZntB"/>
</dbReference>
<evidence type="ECO:0000256" key="8">
    <source>
        <dbReference type="RuleBase" id="RU362010"/>
    </source>
</evidence>
<evidence type="ECO:0000313" key="10">
    <source>
        <dbReference type="Proteomes" id="UP001061361"/>
    </source>
</evidence>
<evidence type="ECO:0000256" key="1">
    <source>
        <dbReference type="ARBA" id="ARBA00004651"/>
    </source>
</evidence>
<keyword evidence="7 8" id="KW-0472">Membrane</keyword>
<accession>A0ABM8AQ22</accession>
<keyword evidence="10" id="KW-1185">Reference proteome</keyword>
<dbReference type="Gene3D" id="1.20.58.340">
    <property type="entry name" value="Magnesium transport protein CorA, transmembrane region"/>
    <property type="match status" value="2"/>
</dbReference>
<dbReference type="SUPFAM" id="SSF143865">
    <property type="entry name" value="CorA soluble domain-like"/>
    <property type="match status" value="1"/>
</dbReference>
<comment type="similarity">
    <text evidence="2 8">Belongs to the CorA metal ion transporter (MIT) (TC 1.A.35) family.</text>
</comment>
<feature type="transmembrane region" description="Helical" evidence="8">
    <location>
        <begin position="292"/>
        <end position="312"/>
    </location>
</feature>
<dbReference type="EMBL" id="AP026708">
    <property type="protein sequence ID" value="BDQ33503.1"/>
    <property type="molecule type" value="Genomic_DNA"/>
</dbReference>
<sequence>MFDFLKWNSVKLDAAPGTLVYAGEKRDFTPSVTTYSYRSDKVTEECVLSADGIVFEPDCINFLIATGIHQPDMVKGIGAKLSIPPLFLEDVLNTGQRPHFVWADDDTGFIVMKHMMVADGLLKSEQVSLFWRDNLVVAFLERESDLLDGILARIHKGKGRIRNSDSSYLMVAILDALVDQHMLALARFGEAAQALEGRLSSGISDDMLGELYELKRETILLRNTLVPIREIFKSLLRDDTEISEQVHPFLVDVVGHHEQTLEGATALHDILKSMIDYQISLIGIRTNKVMQLLTVIATIFIPLTFIVGVYGMNFKYMPELEWYYGYYIVMAVMGVVGVGMFFYFYRKKML</sequence>
<evidence type="ECO:0000256" key="7">
    <source>
        <dbReference type="ARBA" id="ARBA00023136"/>
    </source>
</evidence>
<proteinExistence type="inferred from homology"/>